<feature type="coiled-coil region" evidence="1">
    <location>
        <begin position="320"/>
        <end position="368"/>
    </location>
</feature>
<reference evidence="3 4" key="1">
    <citation type="submission" date="2024-01" db="EMBL/GenBank/DDBJ databases">
        <title>A draft genome for a cacao thread blight-causing isolate of Paramarasmius palmivorus.</title>
        <authorList>
            <person name="Baruah I.K."/>
            <person name="Bukari Y."/>
            <person name="Amoako-Attah I."/>
            <person name="Meinhardt L.W."/>
            <person name="Bailey B.A."/>
            <person name="Cohen S.P."/>
        </authorList>
    </citation>
    <scope>NUCLEOTIDE SEQUENCE [LARGE SCALE GENOMIC DNA]</scope>
    <source>
        <strain evidence="3 4">GH-12</strain>
    </source>
</reference>
<organism evidence="3 4">
    <name type="scientific">Paramarasmius palmivorus</name>
    <dbReference type="NCBI Taxonomy" id="297713"/>
    <lineage>
        <taxon>Eukaryota</taxon>
        <taxon>Fungi</taxon>
        <taxon>Dikarya</taxon>
        <taxon>Basidiomycota</taxon>
        <taxon>Agaricomycotina</taxon>
        <taxon>Agaricomycetes</taxon>
        <taxon>Agaricomycetidae</taxon>
        <taxon>Agaricales</taxon>
        <taxon>Marasmiineae</taxon>
        <taxon>Marasmiaceae</taxon>
        <taxon>Paramarasmius</taxon>
    </lineage>
</organism>
<name>A0AAW0CTB9_9AGAR</name>
<evidence type="ECO:0000313" key="4">
    <source>
        <dbReference type="Proteomes" id="UP001383192"/>
    </source>
</evidence>
<dbReference type="AlphaFoldDB" id="A0AAW0CTB9"/>
<keyword evidence="1" id="KW-0175">Coiled coil</keyword>
<feature type="compositionally biased region" description="Polar residues" evidence="2">
    <location>
        <begin position="47"/>
        <end position="63"/>
    </location>
</feature>
<feature type="compositionally biased region" description="Low complexity" evidence="2">
    <location>
        <begin position="185"/>
        <end position="206"/>
    </location>
</feature>
<feature type="compositionally biased region" description="Acidic residues" evidence="2">
    <location>
        <begin position="144"/>
        <end position="153"/>
    </location>
</feature>
<feature type="compositionally biased region" description="Low complexity" evidence="2">
    <location>
        <begin position="159"/>
        <end position="172"/>
    </location>
</feature>
<sequence>MTLASPRRTPRKAGHPTPGAPKERHCKRCPNRPLLRECAHSAKARKTTVSSIDKTPLASQHSPVQLPVSDPTVSLRPPHPQAYLLLGQNLQAASPTTPTHHSSTNIPVDPALHQVTALQGTRVEQSSPLRPDLPPYTQRRVDTDPFEDIGSEYDNDRLSSPSPGPEASSPVSNGNLTFVNLNSNSARFSSSTPSVSRSGSSRVRVSQKNQPYGRVKGAMRGNLEWNIPRRRSVEPYNASRESRTTQFQRRMSRILQRCEEVANVTGCWLYISSQLATSNHGFVHFASDALIRDADQRMNDLHAFHSNMHTALSRATVRDVAQVEMENVQVRAELTEAKKSEAAARESLNDLQKKLEEQERKMARILDLLPEAGVDVSHL</sequence>
<feature type="region of interest" description="Disordered" evidence="2">
    <location>
        <begin position="120"/>
        <end position="208"/>
    </location>
</feature>
<dbReference type="EMBL" id="JAYKXP010000030">
    <property type="protein sequence ID" value="KAK7043038.1"/>
    <property type="molecule type" value="Genomic_DNA"/>
</dbReference>
<protein>
    <submittedName>
        <fullName evidence="3">Uncharacterized protein</fullName>
    </submittedName>
</protein>
<feature type="region of interest" description="Disordered" evidence="2">
    <location>
        <begin position="41"/>
        <end position="66"/>
    </location>
</feature>
<evidence type="ECO:0000256" key="2">
    <source>
        <dbReference type="SAM" id="MobiDB-lite"/>
    </source>
</evidence>
<evidence type="ECO:0000256" key="1">
    <source>
        <dbReference type="SAM" id="Coils"/>
    </source>
</evidence>
<dbReference type="Proteomes" id="UP001383192">
    <property type="component" value="Unassembled WGS sequence"/>
</dbReference>
<comment type="caution">
    <text evidence="3">The sequence shown here is derived from an EMBL/GenBank/DDBJ whole genome shotgun (WGS) entry which is preliminary data.</text>
</comment>
<proteinExistence type="predicted"/>
<accession>A0AAW0CTB9</accession>
<gene>
    <name evidence="3" type="ORF">VNI00_008776</name>
</gene>
<feature type="compositionally biased region" description="Polar residues" evidence="2">
    <location>
        <begin position="173"/>
        <end position="184"/>
    </location>
</feature>
<keyword evidence="4" id="KW-1185">Reference proteome</keyword>
<feature type="region of interest" description="Disordered" evidence="2">
    <location>
        <begin position="1"/>
        <end position="28"/>
    </location>
</feature>
<evidence type="ECO:0000313" key="3">
    <source>
        <dbReference type="EMBL" id="KAK7043038.1"/>
    </source>
</evidence>